<evidence type="ECO:0000313" key="6">
    <source>
        <dbReference type="EMBL" id="AHF15244.1"/>
    </source>
</evidence>
<dbReference type="PANTHER" id="PTHR10146">
    <property type="entry name" value="PROLINE SYNTHETASE CO-TRANSCRIBED BACTERIAL HOMOLOG PROTEIN"/>
    <property type="match status" value="1"/>
</dbReference>
<dbReference type="FunFam" id="3.20.20.10:FF:000018">
    <property type="entry name" value="Pyridoxal phosphate homeostasis protein"/>
    <property type="match status" value="1"/>
</dbReference>
<comment type="cofactor">
    <cofactor evidence="3">
        <name>pyridoxal 5'-phosphate</name>
        <dbReference type="ChEBI" id="CHEBI:597326"/>
    </cofactor>
</comment>
<organism evidence="6 7">
    <name type="scientific">Niabella soli DSM 19437</name>
    <dbReference type="NCBI Taxonomy" id="929713"/>
    <lineage>
        <taxon>Bacteria</taxon>
        <taxon>Pseudomonadati</taxon>
        <taxon>Bacteroidota</taxon>
        <taxon>Chitinophagia</taxon>
        <taxon>Chitinophagales</taxon>
        <taxon>Chitinophagaceae</taxon>
        <taxon>Niabella</taxon>
    </lineage>
</organism>
<dbReference type="STRING" id="929713.NIASO_08885"/>
<evidence type="ECO:0000313" key="7">
    <source>
        <dbReference type="Proteomes" id="UP000003586"/>
    </source>
</evidence>
<dbReference type="HAMAP" id="MF_02087">
    <property type="entry name" value="PLP_homeostasis"/>
    <property type="match status" value="1"/>
</dbReference>
<accession>W0F1C6</accession>
<dbReference type="HOGENOM" id="CLU_059988_1_3_10"/>
<dbReference type="InterPro" id="IPR011078">
    <property type="entry name" value="PyrdxlP_homeostasis"/>
</dbReference>
<keyword evidence="7" id="KW-1185">Reference proteome</keyword>
<evidence type="ECO:0000256" key="2">
    <source>
        <dbReference type="HAMAP-Rule" id="MF_02087"/>
    </source>
</evidence>
<protein>
    <recommendedName>
        <fullName evidence="2">Pyridoxal phosphate homeostasis protein</fullName>
        <shortName evidence="2">PLP homeostasis protein</shortName>
    </recommendedName>
</protein>
<dbReference type="AlphaFoldDB" id="W0F1C6"/>
<dbReference type="RefSeq" id="WP_008584478.1">
    <property type="nucleotide sequence ID" value="NZ_CP007035.1"/>
</dbReference>
<evidence type="ECO:0000259" key="5">
    <source>
        <dbReference type="Pfam" id="PF01168"/>
    </source>
</evidence>
<comment type="similarity">
    <text evidence="2 4">Belongs to the pyridoxal phosphate-binding protein YggS/PROSC family.</text>
</comment>
<dbReference type="Gene3D" id="3.20.20.10">
    <property type="entry name" value="Alanine racemase"/>
    <property type="match status" value="1"/>
</dbReference>
<comment type="function">
    <text evidence="2">Pyridoxal 5'-phosphate (PLP)-binding protein, which is involved in PLP homeostasis.</text>
</comment>
<dbReference type="SUPFAM" id="SSF51419">
    <property type="entry name" value="PLP-binding barrel"/>
    <property type="match status" value="1"/>
</dbReference>
<name>W0F1C6_9BACT</name>
<feature type="modified residue" description="N6-(pyridoxal phosphate)lysine" evidence="2 3">
    <location>
        <position position="27"/>
    </location>
</feature>
<dbReference type="GO" id="GO:0030170">
    <property type="term" value="F:pyridoxal phosphate binding"/>
    <property type="evidence" value="ECO:0007669"/>
    <property type="project" value="UniProtKB-UniRule"/>
</dbReference>
<dbReference type="NCBIfam" id="TIGR00044">
    <property type="entry name" value="YggS family pyridoxal phosphate-dependent enzyme"/>
    <property type="match status" value="1"/>
</dbReference>
<dbReference type="PIRSF" id="PIRSF004848">
    <property type="entry name" value="YBL036c_PLPDEIII"/>
    <property type="match status" value="1"/>
</dbReference>
<dbReference type="EMBL" id="CP007035">
    <property type="protein sequence ID" value="AHF15244.1"/>
    <property type="molecule type" value="Genomic_DNA"/>
</dbReference>
<dbReference type="KEGG" id="nso:NIASO_08885"/>
<dbReference type="OrthoDB" id="9804072at2"/>
<proteinExistence type="inferred from homology"/>
<dbReference type="PROSITE" id="PS01211">
    <property type="entry name" value="UPF0001"/>
    <property type="match status" value="1"/>
</dbReference>
<gene>
    <name evidence="6" type="ORF">NIASO_08885</name>
</gene>
<feature type="domain" description="Alanine racemase N-terminal" evidence="5">
    <location>
        <begin position="5"/>
        <end position="225"/>
    </location>
</feature>
<dbReference type="Proteomes" id="UP000003586">
    <property type="component" value="Chromosome"/>
</dbReference>
<dbReference type="Pfam" id="PF01168">
    <property type="entry name" value="Ala_racemase_N"/>
    <property type="match status" value="1"/>
</dbReference>
<keyword evidence="1 2" id="KW-0663">Pyridoxal phosphate</keyword>
<sequence>MAVNEENYKEVLEKTNAAHATLVAVSKTKPVSDIQALYELGQRDFGENYVQELVEKEAVLPKDIRWHFIGHLQSNKVKYIAPFVHLIHGVDSEKLLFEIDKQGAKNNRTIDCLLQVHIAQEETKFGFDENELKLFLETFPKYQALEKLKNVWIKGLMAMASFTDDMEKLKQEFAVMKALFQQQAKPETSNLKLETLSMGMSSDYELALEYGSTMIRVGSLLFGARI</sequence>
<evidence type="ECO:0000256" key="4">
    <source>
        <dbReference type="RuleBase" id="RU004514"/>
    </source>
</evidence>
<dbReference type="eggNOG" id="COG0325">
    <property type="taxonomic scope" value="Bacteria"/>
</dbReference>
<evidence type="ECO:0000256" key="3">
    <source>
        <dbReference type="PIRSR" id="PIRSR004848-1"/>
    </source>
</evidence>
<dbReference type="InterPro" id="IPR001608">
    <property type="entry name" value="Ala_racemase_N"/>
</dbReference>
<evidence type="ECO:0000256" key="1">
    <source>
        <dbReference type="ARBA" id="ARBA00022898"/>
    </source>
</evidence>
<dbReference type="CDD" id="cd00635">
    <property type="entry name" value="PLPDE_III_YBL036c_like"/>
    <property type="match status" value="1"/>
</dbReference>
<dbReference type="InterPro" id="IPR029066">
    <property type="entry name" value="PLP-binding_barrel"/>
</dbReference>
<reference evidence="6 7" key="1">
    <citation type="submission" date="2013-12" db="EMBL/GenBank/DDBJ databases">
        <authorList>
            <consortium name="DOE Joint Genome Institute"/>
            <person name="Eisen J."/>
            <person name="Huntemann M."/>
            <person name="Han J."/>
            <person name="Chen A."/>
            <person name="Kyrpides N."/>
            <person name="Mavromatis K."/>
            <person name="Markowitz V."/>
            <person name="Palaniappan K."/>
            <person name="Ivanova N."/>
            <person name="Schaumberg A."/>
            <person name="Pati A."/>
            <person name="Liolios K."/>
            <person name="Nordberg H.P."/>
            <person name="Cantor M.N."/>
            <person name="Hua S.X."/>
            <person name="Woyke T."/>
        </authorList>
    </citation>
    <scope>NUCLEOTIDE SEQUENCE [LARGE SCALE GENOMIC DNA]</scope>
    <source>
        <strain evidence="7">DSM 19437</strain>
    </source>
</reference>
<dbReference type="PANTHER" id="PTHR10146:SF14">
    <property type="entry name" value="PYRIDOXAL PHOSPHATE HOMEOSTASIS PROTEIN"/>
    <property type="match status" value="1"/>
</dbReference>